<dbReference type="AlphaFoldDB" id="A0A0H3J6S5"/>
<evidence type="ECO:0000256" key="4">
    <source>
        <dbReference type="ARBA" id="ARBA00022840"/>
    </source>
</evidence>
<keyword evidence="9" id="KW-1185">Reference proteome</keyword>
<keyword evidence="7" id="KW-0378">Hydrolase</keyword>
<evidence type="ECO:0000313" key="9">
    <source>
        <dbReference type="Proteomes" id="UP000030905"/>
    </source>
</evidence>
<dbReference type="EMBL" id="JPGY02000001">
    <property type="protein sequence ID" value="KRU14355.1"/>
    <property type="molecule type" value="Genomic_DNA"/>
</dbReference>
<comment type="similarity">
    <text evidence="1">Belongs to the ABC transporter superfamily.</text>
</comment>
<dbReference type="PANTHER" id="PTHR42734:SF17">
    <property type="entry name" value="METAL TRANSPORT SYSTEM ATP-BINDING PROTEIN TM_0124-RELATED"/>
    <property type="match status" value="1"/>
</dbReference>
<evidence type="ECO:0000259" key="5">
    <source>
        <dbReference type="PROSITE" id="PS50893"/>
    </source>
</evidence>
<dbReference type="Pfam" id="PF00005">
    <property type="entry name" value="ABC_tran"/>
    <property type="match status" value="1"/>
</dbReference>
<reference evidence="7 8" key="3">
    <citation type="journal article" name="Genome Announc.">
        <title>Improved Draft Genome Sequence of Clostridium pasteurianum Strain ATCC 6013 (DSM 525) Using a Hybrid Next-Generation Sequencing Approach.</title>
        <authorList>
            <person name="Pyne M.E."/>
            <person name="Utturkar S."/>
            <person name="Brown S.D."/>
            <person name="Moo-Young M."/>
            <person name="Chung D.A."/>
            <person name="Chou C.P."/>
        </authorList>
    </citation>
    <scope>NUCLEOTIDE SEQUENCE [LARGE SCALE GENOMIC DNA]</scope>
    <source>
        <strain evidence="7 8">ATCC 6013</strain>
    </source>
</reference>
<dbReference type="PROSITE" id="PS50893">
    <property type="entry name" value="ABC_TRANSPORTER_2"/>
    <property type="match status" value="1"/>
</dbReference>
<dbReference type="Proteomes" id="UP000030905">
    <property type="component" value="Chromosome"/>
</dbReference>
<dbReference type="Proteomes" id="UP000028042">
    <property type="component" value="Unassembled WGS sequence"/>
</dbReference>
<feature type="domain" description="ABC transporter" evidence="5">
    <location>
        <begin position="2"/>
        <end position="224"/>
    </location>
</feature>
<keyword evidence="4 6" id="KW-0067">ATP-binding</keyword>
<accession>A0A0H3J6S5</accession>
<dbReference type="PROSITE" id="PS00211">
    <property type="entry name" value="ABC_TRANSPORTER_1"/>
    <property type="match status" value="1"/>
</dbReference>
<dbReference type="KEGG" id="cpat:CLPA_c35750"/>
<dbReference type="KEGG" id="cpae:CPAST_c35750"/>
<keyword evidence="2" id="KW-0813">Transport</keyword>
<dbReference type="SMART" id="SM00382">
    <property type="entry name" value="AAA"/>
    <property type="match status" value="1"/>
</dbReference>
<sequence length="227" mass="25514">MIEIKNLYFSYNKSLPYILNNINLTIEKGVYISILGENGSGKSTFIKLLLNLIKPTRGTIHICAKNIGYVPQTLNNFNNSFPITVAEILNCHKSALKIKDSKCIDKVLSIVNMNNFKNNLIGELSGGQKQKIFIARALMGKPDLLILDEPSTGIDVKSQKDIYSFLRELNKKNNITIISVEHNLQAAIENSTHIFNINKFTNTCLLTIDDYLKTAEEDLNNVRSFSS</sequence>
<reference evidence="7" key="2">
    <citation type="submission" date="2015-10" db="EMBL/GenBank/DDBJ databases">
        <title>Improved Draft Genome Sequence of Clostridium pasteurianum Strain ATCC 6013 (DSM 525) Using a Hybrid Next-Generation Sequencing Approach.</title>
        <authorList>
            <person name="Pyne M.E."/>
            <person name="Utturkar S.M."/>
            <person name="Brown S.D."/>
            <person name="Moo-Young M."/>
            <person name="Chung D.A."/>
            <person name="Chou P.C."/>
        </authorList>
    </citation>
    <scope>NUCLEOTIDE SEQUENCE</scope>
    <source>
        <strain evidence="7">ATCC 6013</strain>
    </source>
</reference>
<proteinExistence type="inferred from homology"/>
<keyword evidence="3" id="KW-0547">Nucleotide-binding</keyword>
<evidence type="ECO:0000313" key="7">
    <source>
        <dbReference type="EMBL" id="KRU14355.1"/>
    </source>
</evidence>
<dbReference type="InterPro" id="IPR003593">
    <property type="entry name" value="AAA+_ATPase"/>
</dbReference>
<dbReference type="GO" id="GO:0016887">
    <property type="term" value="F:ATP hydrolysis activity"/>
    <property type="evidence" value="ECO:0007669"/>
    <property type="project" value="InterPro"/>
</dbReference>
<reference evidence="6 9" key="1">
    <citation type="journal article" date="2015" name="Genome Announc.">
        <title>Complete Genome Sequence of the Nitrogen-Fixing and Solvent-Producing Clostridium pasteurianum DSM 525.</title>
        <authorList>
            <person name="Poehlein A."/>
            <person name="Grosse-Honebrink A."/>
            <person name="Zhang Y."/>
            <person name="Minton N.P."/>
            <person name="Daniel R."/>
        </authorList>
    </citation>
    <scope>NUCLEOTIDE SEQUENCE [LARGE SCALE GENOMIC DNA]</scope>
    <source>
        <strain evidence="6">DSM 525</strain>
        <strain evidence="9">DSM 525 / ATCC 6013</strain>
    </source>
</reference>
<dbReference type="InterPro" id="IPR003439">
    <property type="entry name" value="ABC_transporter-like_ATP-bd"/>
</dbReference>
<dbReference type="InterPro" id="IPR050153">
    <property type="entry name" value="Metal_Ion_Import_ABC"/>
</dbReference>
<gene>
    <name evidence="6" type="ORF">CLPA_c35750</name>
    <name evidence="7" type="ORF">CP6013_03613</name>
</gene>
<dbReference type="EC" id="3.6.3.31" evidence="7"/>
<evidence type="ECO:0000256" key="3">
    <source>
        <dbReference type="ARBA" id="ARBA00022741"/>
    </source>
</evidence>
<protein>
    <submittedName>
        <fullName evidence="7">Polyamine-transporting ATPase</fullName>
        <ecNumber evidence="7">3.6.3.31</ecNumber>
    </submittedName>
    <submittedName>
        <fullName evidence="6">Putative metal transport system ATP-binding protein TP</fullName>
    </submittedName>
</protein>
<dbReference type="Gene3D" id="3.40.50.300">
    <property type="entry name" value="P-loop containing nucleotide triphosphate hydrolases"/>
    <property type="match status" value="1"/>
</dbReference>
<evidence type="ECO:0000313" key="6">
    <source>
        <dbReference type="EMBL" id="AJA53619.1"/>
    </source>
</evidence>
<dbReference type="PATRIC" id="fig|1262449.3.peg.2486"/>
<name>A0A0H3J6S5_CLOPA</name>
<dbReference type="SUPFAM" id="SSF52540">
    <property type="entry name" value="P-loop containing nucleoside triphosphate hydrolases"/>
    <property type="match status" value="1"/>
</dbReference>
<dbReference type="PANTHER" id="PTHR42734">
    <property type="entry name" value="METAL TRANSPORT SYSTEM ATP-BINDING PROTEIN TM_0124-RELATED"/>
    <property type="match status" value="1"/>
</dbReference>
<dbReference type="GO" id="GO:0005524">
    <property type="term" value="F:ATP binding"/>
    <property type="evidence" value="ECO:0007669"/>
    <property type="project" value="UniProtKB-KW"/>
</dbReference>
<organism evidence="6 9">
    <name type="scientific">Clostridium pasteurianum DSM 525 = ATCC 6013</name>
    <dbReference type="NCBI Taxonomy" id="1262449"/>
    <lineage>
        <taxon>Bacteria</taxon>
        <taxon>Bacillati</taxon>
        <taxon>Bacillota</taxon>
        <taxon>Clostridia</taxon>
        <taxon>Eubacteriales</taxon>
        <taxon>Clostridiaceae</taxon>
        <taxon>Clostridium</taxon>
    </lineage>
</organism>
<evidence type="ECO:0000256" key="2">
    <source>
        <dbReference type="ARBA" id="ARBA00022448"/>
    </source>
</evidence>
<dbReference type="InterPro" id="IPR027417">
    <property type="entry name" value="P-loop_NTPase"/>
</dbReference>
<dbReference type="GeneID" id="93075671"/>
<evidence type="ECO:0000313" key="8">
    <source>
        <dbReference type="Proteomes" id="UP000028042"/>
    </source>
</evidence>
<dbReference type="InterPro" id="IPR017871">
    <property type="entry name" value="ABC_transporter-like_CS"/>
</dbReference>
<dbReference type="eggNOG" id="COG1121">
    <property type="taxonomic scope" value="Bacteria"/>
</dbReference>
<evidence type="ECO:0000256" key="1">
    <source>
        <dbReference type="ARBA" id="ARBA00005417"/>
    </source>
</evidence>
<dbReference type="RefSeq" id="WP_003445746.1">
    <property type="nucleotide sequence ID" value="NZ_ANZB01000008.1"/>
</dbReference>
<dbReference type="EMBL" id="CP009268">
    <property type="protein sequence ID" value="AJA53619.1"/>
    <property type="molecule type" value="Genomic_DNA"/>
</dbReference>